<dbReference type="Proteomes" id="UP000429181">
    <property type="component" value="Chromosome 13"/>
</dbReference>
<feature type="domain" description="C2H2-type" evidence="12">
    <location>
        <begin position="501"/>
        <end position="528"/>
    </location>
</feature>
<evidence type="ECO:0000256" key="11">
    <source>
        <dbReference type="SAM" id="MobiDB-lite"/>
    </source>
</evidence>
<accession>A0A4W2I4R1</accession>
<keyword evidence="5" id="KW-0862">Zinc</keyword>
<feature type="domain" description="C2H2-type" evidence="12">
    <location>
        <begin position="529"/>
        <end position="556"/>
    </location>
</feature>
<dbReference type="Ensembl" id="ENSBIXT00005029216.1">
    <property type="protein sequence ID" value="ENSBIXP00005038740.1"/>
    <property type="gene ID" value="ENSBIXG00005020915.1"/>
</dbReference>
<keyword evidence="4 10" id="KW-0863">Zinc-finger</keyword>
<dbReference type="FunFam" id="3.30.160.60:FF:001874">
    <property type="entry name" value="sal-like protein 4 isoform X2"/>
    <property type="match status" value="1"/>
</dbReference>
<dbReference type="GO" id="GO:0005634">
    <property type="term" value="C:nucleus"/>
    <property type="evidence" value="ECO:0007669"/>
    <property type="project" value="UniProtKB-SubCell"/>
</dbReference>
<dbReference type="PROSITE" id="PS00028">
    <property type="entry name" value="ZINC_FINGER_C2H2_1"/>
    <property type="match status" value="2"/>
</dbReference>
<evidence type="ECO:0000256" key="1">
    <source>
        <dbReference type="ARBA" id="ARBA00004123"/>
    </source>
</evidence>
<dbReference type="Ensembl" id="ENSBIXT00000026282.1">
    <property type="protein sequence ID" value="ENSBIXP00000036212.1"/>
    <property type="gene ID" value="ENSBIXG00000003518.1"/>
</dbReference>
<dbReference type="InterPro" id="IPR013087">
    <property type="entry name" value="Znf_C2H2_type"/>
</dbReference>
<dbReference type="InterPro" id="IPR051565">
    <property type="entry name" value="Sal_C2H2-zinc-finger"/>
</dbReference>
<dbReference type="PANTHER" id="PTHR23233:SF19">
    <property type="entry name" value="SAL-LIKE PROTEIN 4"/>
    <property type="match status" value="1"/>
</dbReference>
<dbReference type="PROSITE" id="PS50157">
    <property type="entry name" value="ZINC_FINGER_C2H2_2"/>
    <property type="match status" value="2"/>
</dbReference>
<dbReference type="PANTHER" id="PTHR23233">
    <property type="entry name" value="SAL-LIKE PROTEIN"/>
    <property type="match status" value="1"/>
</dbReference>
<evidence type="ECO:0000256" key="9">
    <source>
        <dbReference type="ARBA" id="ARBA00038474"/>
    </source>
</evidence>
<name>A0A4W2I4R1_BOBOX</name>
<protein>
    <submittedName>
        <fullName evidence="13">Spalt like transcription factor 4</fullName>
    </submittedName>
</protein>
<keyword evidence="2" id="KW-0479">Metal-binding</keyword>
<evidence type="ECO:0000313" key="15">
    <source>
        <dbReference type="Proteomes" id="UP000429181"/>
    </source>
</evidence>
<dbReference type="AlphaFoldDB" id="A0A4W2I4R1"/>
<dbReference type="InterPro" id="IPR036236">
    <property type="entry name" value="Znf_C2H2_sf"/>
</dbReference>
<keyword evidence="7" id="KW-0804">Transcription</keyword>
<evidence type="ECO:0000256" key="2">
    <source>
        <dbReference type="ARBA" id="ARBA00022723"/>
    </source>
</evidence>
<sequence>MHFLREENEVWRSVRSKNLQVVRGVRPCTEKLAFFSKEVQMAFVLNWITTINDQDSPISNNRLAPVSELKRPTSAGVRTTEQPRNENSQVTYSLHSPGPRHLAEAWLPSAPMNYLGGRGNDELNGDGAGIKRPRREETHVCEKCCAEFFSFSEFLDHKKNCTKTPPVLILKDSEGPMSSEDLSGTVLSPQPPSPGRREGHRDNGSGGGAPGDLREKPGAESVLYLKTEAALPPAPQDISYLPKGKVANTNVTLQALRGTKVAVNQRSADVPPAPVPGAGSLPWVLEQILCLQQQQLQQIQLTEQIRVQVNMWASHALHAGHAADSLKTLGGHVSQQVSAAVALLSQKAGSAGLPLDALKPAKLPHANVPSAGGSASPGLPPFALKPDATRVLPGVLSRLPGALLPQAQGSVLFQSPFSAVALDPSKKGKGKPPSVSPVEVKLKDEALCRHKCRSSVPSTFIRAQPTYVKVEVPGGFVGPTTMSPGMTPLLAAQPRRQAKQHGCTRCGKNFSSASALQIHERTHTGEKPFVCNICGRAFTTKGNLKVHYMTHGANNSSARRGRKLAIENTMALLGTDAKRVPEMFPKEIVAPSVSVDPVVWSQYATMLNGGLAMKTNEISVIQSGGVPTLPVSLGASSVVNNTAASKIDGSQSAAGAEVEKPGTADNVPKHQFPHLLEENKIAVS</sequence>
<keyword evidence="8" id="KW-0539">Nucleus</keyword>
<feature type="compositionally biased region" description="Polar residues" evidence="11">
    <location>
        <begin position="76"/>
        <end position="94"/>
    </location>
</feature>
<evidence type="ECO:0000256" key="6">
    <source>
        <dbReference type="ARBA" id="ARBA00023015"/>
    </source>
</evidence>
<keyword evidence="6" id="KW-0805">Transcription regulation</keyword>
<evidence type="ECO:0000313" key="13">
    <source>
        <dbReference type="Ensembl" id="ENSBIXP00005038740.1"/>
    </source>
</evidence>
<dbReference type="Gene3D" id="3.30.160.60">
    <property type="entry name" value="Classic Zinc Finger"/>
    <property type="match status" value="2"/>
</dbReference>
<dbReference type="GO" id="GO:0000981">
    <property type="term" value="F:DNA-binding transcription factor activity, RNA polymerase II-specific"/>
    <property type="evidence" value="ECO:0007669"/>
    <property type="project" value="TreeGrafter"/>
</dbReference>
<dbReference type="SMART" id="SM00355">
    <property type="entry name" value="ZnF_C2H2"/>
    <property type="match status" value="3"/>
</dbReference>
<dbReference type="Pfam" id="PF00096">
    <property type="entry name" value="zf-C2H2"/>
    <property type="match status" value="2"/>
</dbReference>
<keyword evidence="14" id="KW-1185">Reference proteome</keyword>
<evidence type="ECO:0000259" key="12">
    <source>
        <dbReference type="PROSITE" id="PS50157"/>
    </source>
</evidence>
<comment type="similarity">
    <text evidence="9">Belongs to the sal C2H2-type zinc-finger protein family.</text>
</comment>
<evidence type="ECO:0000256" key="4">
    <source>
        <dbReference type="ARBA" id="ARBA00022771"/>
    </source>
</evidence>
<comment type="subcellular location">
    <subcellularLocation>
        <location evidence="1">Nucleus</location>
    </subcellularLocation>
</comment>
<evidence type="ECO:0000256" key="3">
    <source>
        <dbReference type="ARBA" id="ARBA00022737"/>
    </source>
</evidence>
<evidence type="ECO:0000313" key="14">
    <source>
        <dbReference type="Proteomes" id="UP000314981"/>
    </source>
</evidence>
<evidence type="ECO:0000256" key="10">
    <source>
        <dbReference type="PROSITE-ProRule" id="PRU00042"/>
    </source>
</evidence>
<dbReference type="GO" id="GO:0000978">
    <property type="term" value="F:RNA polymerase II cis-regulatory region sequence-specific DNA binding"/>
    <property type="evidence" value="ECO:0007669"/>
    <property type="project" value="TreeGrafter"/>
</dbReference>
<organism evidence="13 15">
    <name type="scientific">Bos indicus x Bos taurus</name>
    <name type="common">Hybrid cattle</name>
    <dbReference type="NCBI Taxonomy" id="30522"/>
    <lineage>
        <taxon>Eukaryota</taxon>
        <taxon>Metazoa</taxon>
        <taxon>Chordata</taxon>
        <taxon>Craniata</taxon>
        <taxon>Vertebrata</taxon>
        <taxon>Euteleostomi</taxon>
        <taxon>Mammalia</taxon>
        <taxon>Eutheria</taxon>
        <taxon>Laurasiatheria</taxon>
        <taxon>Artiodactyla</taxon>
        <taxon>Ruminantia</taxon>
        <taxon>Pecora</taxon>
        <taxon>Bovidae</taxon>
        <taxon>Bovinae</taxon>
        <taxon>Bos</taxon>
    </lineage>
</organism>
<gene>
    <name evidence="13" type="primary">SALL4</name>
</gene>
<evidence type="ECO:0000256" key="5">
    <source>
        <dbReference type="ARBA" id="ARBA00022833"/>
    </source>
</evidence>
<keyword evidence="3" id="KW-0677">Repeat</keyword>
<reference evidence="14 15" key="1">
    <citation type="submission" date="2018-11" db="EMBL/GenBank/DDBJ databases">
        <title>Haplotype-resolved cattle genomes.</title>
        <authorList>
            <person name="Low W.Y."/>
            <person name="Tearle R."/>
            <person name="Bickhart D.M."/>
            <person name="Rosen B.D."/>
            <person name="Koren S."/>
            <person name="Rhie A."/>
            <person name="Hiendleder S."/>
            <person name="Phillippy A.M."/>
            <person name="Smith T.P.L."/>
            <person name="Williams J.L."/>
        </authorList>
    </citation>
    <scope>NUCLEOTIDE SEQUENCE [LARGE SCALE GENOMIC DNA]</scope>
</reference>
<dbReference type="Proteomes" id="UP000314981">
    <property type="component" value="Chromosome 13"/>
</dbReference>
<evidence type="ECO:0000256" key="8">
    <source>
        <dbReference type="ARBA" id="ARBA00023242"/>
    </source>
</evidence>
<evidence type="ECO:0000256" key="7">
    <source>
        <dbReference type="ARBA" id="ARBA00023163"/>
    </source>
</evidence>
<dbReference type="GO" id="GO:0008270">
    <property type="term" value="F:zinc ion binding"/>
    <property type="evidence" value="ECO:0007669"/>
    <property type="project" value="UniProtKB-KW"/>
</dbReference>
<reference evidence="13" key="2">
    <citation type="submission" date="2025-05" db="UniProtKB">
        <authorList>
            <consortium name="Ensembl"/>
        </authorList>
    </citation>
    <scope>IDENTIFICATION</scope>
</reference>
<proteinExistence type="inferred from homology"/>
<feature type="region of interest" description="Disordered" evidence="11">
    <location>
        <begin position="172"/>
        <end position="216"/>
    </location>
</feature>
<feature type="region of interest" description="Disordered" evidence="11">
    <location>
        <begin position="649"/>
        <end position="671"/>
    </location>
</feature>
<feature type="region of interest" description="Disordered" evidence="11">
    <location>
        <begin position="58"/>
        <end position="97"/>
    </location>
</feature>
<dbReference type="FunFam" id="3.30.160.60:FF:000130">
    <property type="entry name" value="Spalt-like transcription factor 4"/>
    <property type="match status" value="1"/>
</dbReference>
<dbReference type="GeneTree" id="ENSGT00940000155384"/>
<dbReference type="SUPFAM" id="SSF57667">
    <property type="entry name" value="beta-beta-alpha zinc fingers"/>
    <property type="match status" value="1"/>
</dbReference>